<comment type="caution">
    <text evidence="1">The sequence shown here is derived from an EMBL/GenBank/DDBJ whole genome shotgun (WGS) entry which is preliminary data.</text>
</comment>
<proteinExistence type="predicted"/>
<evidence type="ECO:0000313" key="1">
    <source>
        <dbReference type="EMBL" id="KUK78527.1"/>
    </source>
</evidence>
<evidence type="ECO:0000313" key="2">
    <source>
        <dbReference type="Proteomes" id="UP000054092"/>
    </source>
</evidence>
<dbReference type="PATRIC" id="fig|1184387.3.peg.80"/>
<dbReference type="InterPro" id="IPR032580">
    <property type="entry name" value="SatD"/>
</dbReference>
<organism evidence="1 2">
    <name type="scientific">Mesotoga prima</name>
    <dbReference type="NCBI Taxonomy" id="1184387"/>
    <lineage>
        <taxon>Bacteria</taxon>
        <taxon>Thermotogati</taxon>
        <taxon>Thermotogota</taxon>
        <taxon>Thermotogae</taxon>
        <taxon>Kosmotogales</taxon>
        <taxon>Kosmotogaceae</taxon>
        <taxon>Mesotoga</taxon>
    </lineage>
</organism>
<gene>
    <name evidence="1" type="ORF">XD94_1694</name>
</gene>
<name>A0A101HKK2_9BACT</name>
<dbReference type="Pfam" id="PF16264">
    <property type="entry name" value="SatD"/>
    <property type="match status" value="1"/>
</dbReference>
<reference evidence="2" key="1">
    <citation type="journal article" date="2015" name="MBio">
        <title>Genome-Resolved Metagenomic Analysis Reveals Roles for Candidate Phyla and Other Microbial Community Members in Biogeochemical Transformations in Oil Reservoirs.</title>
        <authorList>
            <person name="Hu P."/>
            <person name="Tom L."/>
            <person name="Singh A."/>
            <person name="Thomas B.C."/>
            <person name="Baker B.J."/>
            <person name="Piceno Y.M."/>
            <person name="Andersen G.L."/>
            <person name="Banfield J.F."/>
        </authorList>
    </citation>
    <scope>NUCLEOTIDE SEQUENCE [LARGE SCALE GENOMIC DNA]</scope>
</reference>
<dbReference type="AlphaFoldDB" id="A0A101HKK2"/>
<dbReference type="Proteomes" id="UP000054092">
    <property type="component" value="Unassembled WGS sequence"/>
</dbReference>
<sequence length="207" mass="23053">MGLYAIITADIIQSRKQEIPVESIRNSIEGFGSEYLAKPFAISRGDEIQGVLSELGALPILVRRLRYIVRPFRLRIGLSIGEIDKKELEKAGSSWDLSGRVFFDARTALDSAKQSKISNTFFVHDNELLSIAMNNSLSLLETVERNWTEKQWEAVHVYEAKGTYEKAAKALGVTAPTVQEHCEKASWNVVRAAEMGLAKLIDLSLGN</sequence>
<protein>
    <submittedName>
        <fullName evidence="1">Uncharacterized protein</fullName>
    </submittedName>
</protein>
<accession>A0A101HKK2</accession>
<dbReference type="EMBL" id="LGGP01000366">
    <property type="protein sequence ID" value="KUK78527.1"/>
    <property type="molecule type" value="Genomic_DNA"/>
</dbReference>